<accession>A0A926E4N1</accession>
<keyword evidence="2" id="KW-1185">Reference proteome</keyword>
<evidence type="ECO:0000313" key="2">
    <source>
        <dbReference type="Proteomes" id="UP000610760"/>
    </source>
</evidence>
<organism evidence="1 2">
    <name type="scientific">Fumia xinanensis</name>
    <dbReference type="NCBI Taxonomy" id="2763659"/>
    <lineage>
        <taxon>Bacteria</taxon>
        <taxon>Bacillati</taxon>
        <taxon>Bacillota</taxon>
        <taxon>Clostridia</taxon>
        <taxon>Eubacteriales</taxon>
        <taxon>Oscillospiraceae</taxon>
        <taxon>Fumia</taxon>
    </lineage>
</organism>
<dbReference type="EMBL" id="JACRSV010000002">
    <property type="protein sequence ID" value="MBC8560152.1"/>
    <property type="molecule type" value="Genomic_DNA"/>
</dbReference>
<sequence length="265" mass="29634">MLTLYLSPPFQTDFTIRTNCHHLSRSLFLKHGKYIAVSDEPRGKVIAAFRENDGYRIEFDGKITCSPNALSEIDHIVCENTHYDERFFALHGAAVGHEGKAYLFLAATTGGKTTLASYLSGAGFQYITDDCILLHRTSFAVYPYQTPIHLREGGLQVLKRLQAVPPGLQRFEDGGNIRYAYTPEDCADGPTPLGGIFFIQRTESENQLIKLSTTEKMTALMKAPITDYAVSADYLKFISALAGHQCRRLCYSRMDFAAEVIRDGR</sequence>
<dbReference type="InterPro" id="IPR027417">
    <property type="entry name" value="P-loop_NTPase"/>
</dbReference>
<protein>
    <submittedName>
        <fullName evidence="1">Uncharacterized protein</fullName>
    </submittedName>
</protein>
<dbReference type="RefSeq" id="WP_249295146.1">
    <property type="nucleotide sequence ID" value="NZ_JACRSV010000002.1"/>
</dbReference>
<name>A0A926E4N1_9FIRM</name>
<proteinExistence type="predicted"/>
<comment type="caution">
    <text evidence="1">The sequence shown here is derived from an EMBL/GenBank/DDBJ whole genome shotgun (WGS) entry which is preliminary data.</text>
</comment>
<dbReference type="Gene3D" id="3.40.50.300">
    <property type="entry name" value="P-loop containing nucleotide triphosphate hydrolases"/>
    <property type="match status" value="1"/>
</dbReference>
<dbReference type="Proteomes" id="UP000610760">
    <property type="component" value="Unassembled WGS sequence"/>
</dbReference>
<evidence type="ECO:0000313" key="1">
    <source>
        <dbReference type="EMBL" id="MBC8560152.1"/>
    </source>
</evidence>
<reference evidence="1" key="1">
    <citation type="submission" date="2020-08" db="EMBL/GenBank/DDBJ databases">
        <title>Genome public.</title>
        <authorList>
            <person name="Liu C."/>
            <person name="Sun Q."/>
        </authorList>
    </citation>
    <scope>NUCLEOTIDE SEQUENCE</scope>
    <source>
        <strain evidence="1">NSJ-33</strain>
    </source>
</reference>
<dbReference type="AlphaFoldDB" id="A0A926E4N1"/>
<gene>
    <name evidence="1" type="ORF">H8710_08735</name>
</gene>
<dbReference type="SUPFAM" id="SSF53795">
    <property type="entry name" value="PEP carboxykinase-like"/>
    <property type="match status" value="1"/>
</dbReference>